<proteinExistence type="inferred from homology"/>
<reference evidence="5" key="1">
    <citation type="journal article" date="2014" name="Proc. Natl. Acad. Sci. U.S.A.">
        <title>Extensive sampling of basidiomycete genomes demonstrates inadequacy of the white-rot/brown-rot paradigm for wood decay fungi.</title>
        <authorList>
            <person name="Riley R."/>
            <person name="Salamov A.A."/>
            <person name="Brown D.W."/>
            <person name="Nagy L.G."/>
            <person name="Floudas D."/>
            <person name="Held B.W."/>
            <person name="Levasseur A."/>
            <person name="Lombard V."/>
            <person name="Morin E."/>
            <person name="Otillar R."/>
            <person name="Lindquist E.A."/>
            <person name="Sun H."/>
            <person name="LaButti K.M."/>
            <person name="Schmutz J."/>
            <person name="Jabbour D."/>
            <person name="Luo H."/>
            <person name="Baker S.E."/>
            <person name="Pisabarro A.G."/>
            <person name="Walton J.D."/>
            <person name="Blanchette R.A."/>
            <person name="Henrissat B."/>
            <person name="Martin F."/>
            <person name="Cullen D."/>
            <person name="Hibbett D.S."/>
            <person name="Grigoriev I.V."/>
        </authorList>
    </citation>
    <scope>NUCLEOTIDE SEQUENCE [LARGE SCALE GENOMIC DNA]</scope>
    <source>
        <strain evidence="5">CBS 339.88</strain>
    </source>
</reference>
<comment type="similarity">
    <text evidence="1">Belongs to the beta-lactamase family.</text>
</comment>
<dbReference type="AlphaFoldDB" id="A0A067SFJ3"/>
<dbReference type="STRING" id="685588.A0A067SFJ3"/>
<dbReference type="InterPro" id="IPR001466">
    <property type="entry name" value="Beta-lactam-related"/>
</dbReference>
<dbReference type="PANTHER" id="PTHR22935:SF95">
    <property type="entry name" value="BETA-LACTAMASE-LIKE 1-RELATED"/>
    <property type="match status" value="1"/>
</dbReference>
<dbReference type="HOGENOM" id="CLU_030521_0_0_1"/>
<evidence type="ECO:0000256" key="2">
    <source>
        <dbReference type="SAM" id="Phobius"/>
    </source>
</evidence>
<keyword evidence="2" id="KW-0812">Transmembrane</keyword>
<evidence type="ECO:0000313" key="5">
    <source>
        <dbReference type="Proteomes" id="UP000027222"/>
    </source>
</evidence>
<name>A0A067SFJ3_GALM3</name>
<evidence type="ECO:0000259" key="3">
    <source>
        <dbReference type="Pfam" id="PF00144"/>
    </source>
</evidence>
<dbReference type="PANTHER" id="PTHR22935">
    <property type="entry name" value="PENICILLIN-BINDING PROTEIN"/>
    <property type="match status" value="1"/>
</dbReference>
<dbReference type="Proteomes" id="UP000027222">
    <property type="component" value="Unassembled WGS sequence"/>
</dbReference>
<gene>
    <name evidence="4" type="ORF">GALMADRAFT_256629</name>
</gene>
<dbReference type="EMBL" id="KL142406">
    <property type="protein sequence ID" value="KDR68782.1"/>
    <property type="molecule type" value="Genomic_DNA"/>
</dbReference>
<dbReference type="Pfam" id="PF00144">
    <property type="entry name" value="Beta-lactamase"/>
    <property type="match status" value="1"/>
</dbReference>
<feature type="transmembrane region" description="Helical" evidence="2">
    <location>
        <begin position="27"/>
        <end position="46"/>
    </location>
</feature>
<keyword evidence="5" id="KW-1185">Reference proteome</keyword>
<keyword evidence="2" id="KW-1133">Transmembrane helix</keyword>
<dbReference type="OrthoDB" id="428260at2759"/>
<keyword evidence="2" id="KW-0472">Membrane</keyword>
<evidence type="ECO:0000313" key="4">
    <source>
        <dbReference type="EMBL" id="KDR68782.1"/>
    </source>
</evidence>
<dbReference type="InterPro" id="IPR051478">
    <property type="entry name" value="Beta-lactamase-like_AB/R"/>
</dbReference>
<protein>
    <recommendedName>
        <fullName evidence="3">Beta-lactamase-related domain-containing protein</fullName>
    </recommendedName>
</protein>
<evidence type="ECO:0000256" key="1">
    <source>
        <dbReference type="ARBA" id="ARBA00038473"/>
    </source>
</evidence>
<dbReference type="SUPFAM" id="SSF56601">
    <property type="entry name" value="beta-lactamase/transpeptidase-like"/>
    <property type="match status" value="1"/>
</dbReference>
<organism evidence="4 5">
    <name type="scientific">Galerina marginata (strain CBS 339.88)</name>
    <dbReference type="NCBI Taxonomy" id="685588"/>
    <lineage>
        <taxon>Eukaryota</taxon>
        <taxon>Fungi</taxon>
        <taxon>Dikarya</taxon>
        <taxon>Basidiomycota</taxon>
        <taxon>Agaricomycotina</taxon>
        <taxon>Agaricomycetes</taxon>
        <taxon>Agaricomycetidae</taxon>
        <taxon>Agaricales</taxon>
        <taxon>Agaricineae</taxon>
        <taxon>Strophariaceae</taxon>
        <taxon>Galerina</taxon>
    </lineage>
</organism>
<feature type="domain" description="Beta-lactamase-related" evidence="3">
    <location>
        <begin position="105"/>
        <end position="453"/>
    </location>
</feature>
<dbReference type="Gene3D" id="3.40.710.10">
    <property type="entry name" value="DD-peptidase/beta-lactamase superfamily"/>
    <property type="match status" value="1"/>
</dbReference>
<dbReference type="InterPro" id="IPR012338">
    <property type="entry name" value="Beta-lactam/transpept-like"/>
</dbReference>
<sequence length="601" mass="67264">MAPQTNKLPESSTTSAQRPQGSFSVKFILKAALVLFIAYAAGYYNVVHLNLSLPRWITSRNKHVICRPPLPPLKTQALDLNDYHIRRASHKLDASLRELASLDDLNSITVAVVTPDGPVFSKGYGVRRANETGARRGQVDENTIYRLASVSKMFTVLELWILKERGALEWDDDITKYLPEFRYFPGGWAEHQNSHLEYPNRPSEPITLRQIASHMSGIPRDFPPALLWDWPNSMKGSGLPHYNGRPTPSEDEIFDAIRSFPLANDPYSPPLYSNTGYALLGMAALAAHRAQGGQASTFSDLIQQDIFEPLGLNGSSFLVTNENRAHVAVSFYDSDEIDVDLGTMNPSYGQLSSVADLAKVMQTFLDSSNPESLISPYSLREWLRPTHAWMDDMTEAGLLWEILKIPDSYDRRQRVYQKMGEFMGQNSGFAFNPTSSFGIVVLMTGVYGDTEKVITNAFQYFQPAFDAIHERGTKKLYAGTWKSEESNSTAVISVTDGSLWMDKFTLQGSDILAVLRDDYPEKVALTFTGRDEEFRLAKGYRPYTGKAHYGCMPFWVINDPGHSPRGAPVDIIYFVDHEDGTRTLEVPSSGISLKRVRPCGL</sequence>
<accession>A0A067SFJ3</accession>